<dbReference type="OMA" id="RMINTCD"/>
<dbReference type="InterPro" id="IPR041852">
    <property type="entry name" value="ARHGAP6_RhoGAP"/>
</dbReference>
<dbReference type="STRING" id="244447.ENSCSEP00000015596"/>
<name>A0A3P8VQP4_CYNSE</name>
<dbReference type="GO" id="GO:0005856">
    <property type="term" value="C:cytoskeleton"/>
    <property type="evidence" value="ECO:0007669"/>
    <property type="project" value="UniProtKB-ARBA"/>
</dbReference>
<keyword evidence="5" id="KW-1185">Reference proteome</keyword>
<dbReference type="InParanoid" id="A0A3P8VQP4"/>
<feature type="region of interest" description="Disordered" evidence="2">
    <location>
        <begin position="106"/>
        <end position="127"/>
    </location>
</feature>
<sequence>MSAQGILSSVFLCSLSPETISKRRLRQTRSLDAVMMRQYSTEAEQSPYMGNFTWRSASEGSVGLTPVHLQSLSELERVRLQDVAFRRLLRDRDLGCHISIPKRHKHKKSLKKKFDSLSKERSKDRETMPQAFGIPLTQVISNDRIHKQRPEPPREEHSDPTELMLSFLHFTYSFKRANKELSSSTSSLSSTSETPNELPLLNILEATPRTRRRGGVSVDCITDLDDDQSQLLEALQLSLPEEAFGNRKKSRDKKLSLNPIYRQVPRAVDLCCQHLEKYGLHTVGIFRVGSSKKRVRQLREEFDQGWEVNLDEEHSVHDVAALLKEFLRDMPNPLLTRELYTAFINTTLLDNSDQESALQLLVFMLPPCNSDTLYHLLCLLSTVAAHAEDRLTKDGQKIFGNKMTSLNLATIFGPNLLHKQKKDKEFAVQSFARAEESTAIISVVQRMINTCDKLFMVGNSFKDLFL</sequence>
<feature type="compositionally biased region" description="Basic and acidic residues" evidence="2">
    <location>
        <begin position="112"/>
        <end position="127"/>
    </location>
</feature>
<accession>A0A3P8VQP4</accession>
<dbReference type="PANTHER" id="PTHR12635:SF14">
    <property type="entry name" value="RHO GTPASE-ACTIVATING PROTEIN 6"/>
    <property type="match status" value="1"/>
</dbReference>
<reference evidence="4" key="3">
    <citation type="submission" date="2025-09" db="UniProtKB">
        <authorList>
            <consortium name="Ensembl"/>
        </authorList>
    </citation>
    <scope>IDENTIFICATION</scope>
</reference>
<evidence type="ECO:0000259" key="3">
    <source>
        <dbReference type="PROSITE" id="PS50238"/>
    </source>
</evidence>
<dbReference type="Ensembl" id="ENSCSET00000015787.1">
    <property type="protein sequence ID" value="ENSCSEP00000015596.1"/>
    <property type="gene ID" value="ENSCSEG00000010026.1"/>
</dbReference>
<evidence type="ECO:0000256" key="1">
    <source>
        <dbReference type="ARBA" id="ARBA00022468"/>
    </source>
</evidence>
<dbReference type="OrthoDB" id="10024839at2759"/>
<dbReference type="InterPro" id="IPR000198">
    <property type="entry name" value="RhoGAP_dom"/>
</dbReference>
<dbReference type="SMART" id="SM00324">
    <property type="entry name" value="RhoGAP"/>
    <property type="match status" value="1"/>
</dbReference>
<keyword evidence="1" id="KW-0343">GTPase activation</keyword>
<feature type="domain" description="Rho-GAP" evidence="3">
    <location>
        <begin position="255"/>
        <end position="455"/>
    </location>
</feature>
<dbReference type="GeneTree" id="ENSGT00940000153904"/>
<dbReference type="InterPro" id="IPR037863">
    <property type="entry name" value="RHOGAP6/36"/>
</dbReference>
<dbReference type="Gene3D" id="1.10.555.10">
    <property type="entry name" value="Rho GTPase activation protein"/>
    <property type="match status" value="1"/>
</dbReference>
<dbReference type="SUPFAM" id="SSF48350">
    <property type="entry name" value="GTPase activation domain, GAP"/>
    <property type="match status" value="1"/>
</dbReference>
<dbReference type="Proteomes" id="UP000265120">
    <property type="component" value="Chromosome 16"/>
</dbReference>
<evidence type="ECO:0000313" key="5">
    <source>
        <dbReference type="Proteomes" id="UP000265120"/>
    </source>
</evidence>
<dbReference type="FunFam" id="1.10.555.10:FF:000017">
    <property type="entry name" value="Rho GTPase activating protein 6"/>
    <property type="match status" value="1"/>
</dbReference>
<evidence type="ECO:0000256" key="2">
    <source>
        <dbReference type="SAM" id="MobiDB-lite"/>
    </source>
</evidence>
<protein>
    <submittedName>
        <fullName evidence="4">Rho GTPase activating protein 6</fullName>
    </submittedName>
</protein>
<dbReference type="InterPro" id="IPR008936">
    <property type="entry name" value="Rho_GTPase_activation_prot"/>
</dbReference>
<dbReference type="AlphaFoldDB" id="A0A3P8VQP4"/>
<proteinExistence type="predicted"/>
<dbReference type="PROSITE" id="PS50238">
    <property type="entry name" value="RHOGAP"/>
    <property type="match status" value="1"/>
</dbReference>
<dbReference type="GO" id="GO:0007165">
    <property type="term" value="P:signal transduction"/>
    <property type="evidence" value="ECO:0007669"/>
    <property type="project" value="InterPro"/>
</dbReference>
<reference evidence="4 5" key="1">
    <citation type="journal article" date="2014" name="Nat. Genet.">
        <title>Whole-genome sequence of a flatfish provides insights into ZW sex chromosome evolution and adaptation to a benthic lifestyle.</title>
        <authorList>
            <person name="Chen S."/>
            <person name="Zhang G."/>
            <person name="Shao C."/>
            <person name="Huang Q."/>
            <person name="Liu G."/>
            <person name="Zhang P."/>
            <person name="Song W."/>
            <person name="An N."/>
            <person name="Chalopin D."/>
            <person name="Volff J.N."/>
            <person name="Hong Y."/>
            <person name="Li Q."/>
            <person name="Sha Z."/>
            <person name="Zhou H."/>
            <person name="Xie M."/>
            <person name="Yu Q."/>
            <person name="Liu Y."/>
            <person name="Xiang H."/>
            <person name="Wang N."/>
            <person name="Wu K."/>
            <person name="Yang C."/>
            <person name="Zhou Q."/>
            <person name="Liao X."/>
            <person name="Yang L."/>
            <person name="Hu Q."/>
            <person name="Zhang J."/>
            <person name="Meng L."/>
            <person name="Jin L."/>
            <person name="Tian Y."/>
            <person name="Lian J."/>
            <person name="Yang J."/>
            <person name="Miao G."/>
            <person name="Liu S."/>
            <person name="Liang Z."/>
            <person name="Yan F."/>
            <person name="Li Y."/>
            <person name="Sun B."/>
            <person name="Zhang H."/>
            <person name="Zhang J."/>
            <person name="Zhu Y."/>
            <person name="Du M."/>
            <person name="Zhao Y."/>
            <person name="Schartl M."/>
            <person name="Tang Q."/>
            <person name="Wang J."/>
        </authorList>
    </citation>
    <scope>NUCLEOTIDE SEQUENCE</scope>
</reference>
<dbReference type="PANTHER" id="PTHR12635">
    <property type="entry name" value="RHO-GTPASE-ACTIVATING PROTEIN 6 FAMILY MEMBER"/>
    <property type="match status" value="1"/>
</dbReference>
<dbReference type="GO" id="GO:0005096">
    <property type="term" value="F:GTPase activator activity"/>
    <property type="evidence" value="ECO:0007669"/>
    <property type="project" value="UniProtKB-KW"/>
</dbReference>
<organism evidence="4 5">
    <name type="scientific">Cynoglossus semilaevis</name>
    <name type="common">Tongue sole</name>
    <dbReference type="NCBI Taxonomy" id="244447"/>
    <lineage>
        <taxon>Eukaryota</taxon>
        <taxon>Metazoa</taxon>
        <taxon>Chordata</taxon>
        <taxon>Craniata</taxon>
        <taxon>Vertebrata</taxon>
        <taxon>Euteleostomi</taxon>
        <taxon>Actinopterygii</taxon>
        <taxon>Neopterygii</taxon>
        <taxon>Teleostei</taxon>
        <taxon>Neoteleostei</taxon>
        <taxon>Acanthomorphata</taxon>
        <taxon>Carangaria</taxon>
        <taxon>Pleuronectiformes</taxon>
        <taxon>Pleuronectoidei</taxon>
        <taxon>Cynoglossidae</taxon>
        <taxon>Cynoglossinae</taxon>
        <taxon>Cynoglossus</taxon>
    </lineage>
</organism>
<dbReference type="CDD" id="cd04376">
    <property type="entry name" value="RhoGAP_ARHGAP6"/>
    <property type="match status" value="1"/>
</dbReference>
<dbReference type="GO" id="GO:1902533">
    <property type="term" value="P:positive regulation of intracellular signal transduction"/>
    <property type="evidence" value="ECO:0007669"/>
    <property type="project" value="UniProtKB-ARBA"/>
</dbReference>
<reference evidence="4" key="2">
    <citation type="submission" date="2025-08" db="UniProtKB">
        <authorList>
            <consortium name="Ensembl"/>
        </authorList>
    </citation>
    <scope>IDENTIFICATION</scope>
</reference>
<dbReference type="Pfam" id="PF00620">
    <property type="entry name" value="RhoGAP"/>
    <property type="match status" value="1"/>
</dbReference>
<evidence type="ECO:0000313" key="4">
    <source>
        <dbReference type="Ensembl" id="ENSCSEP00000015596.1"/>
    </source>
</evidence>